<dbReference type="InterPro" id="IPR056280">
    <property type="entry name" value="AIPP2-like_SPOC"/>
</dbReference>
<sequence length="398" mass="43580">MDLVVGADSVDKSVLCMEPNYNEALGGFVIGLSKTMHSSVATVCQKCGDRGYYEALTYCTKCHTSAEHRQVPSLTILFFMLAENKLPEKLDEVVTDWMCEGCAPRISKESPLSTPSSVPARTGDRLSKIHEKDQTLGKHGQSVSDDAGNFIEEAEFVKTNASEITTGKNLPLSLFLPLPSPPPLSLLVGNFVFFPLHFESHCSETYEKYQELGKQRKLVHEDQGNTREEAEPAKDTVSELAIIGPSNTPELDPSNVPEFSCFVHAQPVVDPIWRGSFSICNENFDSVNGLAAHLSSKACLKVCQQASLLPALLCPQCFLSLMCGLKFPDLTAKDEKVLIAWCLTWGKQVSLTSCQVDDRHLIPKSSKESVTSSNLANDAGIRKEKDTQWSPPGILGVL</sequence>
<evidence type="ECO:0000256" key="2">
    <source>
        <dbReference type="ARBA" id="ARBA00022771"/>
    </source>
</evidence>
<evidence type="ECO:0000256" key="4">
    <source>
        <dbReference type="ARBA" id="ARBA00023015"/>
    </source>
</evidence>
<dbReference type="PANTHER" id="PTHR33304">
    <property type="match status" value="1"/>
</dbReference>
<feature type="domain" description="AIPP2-like SPOC-like" evidence="6">
    <location>
        <begin position="273"/>
        <end position="316"/>
    </location>
</feature>
<keyword evidence="1" id="KW-0479">Metal-binding</keyword>
<dbReference type="InterPro" id="IPR049914">
    <property type="entry name" value="PHD1-3/5-6"/>
</dbReference>
<organism evidence="7 8">
    <name type="scientific">Vitis vinifera</name>
    <name type="common">Grape</name>
    <dbReference type="NCBI Taxonomy" id="29760"/>
    <lineage>
        <taxon>Eukaryota</taxon>
        <taxon>Viridiplantae</taxon>
        <taxon>Streptophyta</taxon>
        <taxon>Embryophyta</taxon>
        <taxon>Tracheophyta</taxon>
        <taxon>Spermatophyta</taxon>
        <taxon>Magnoliopsida</taxon>
        <taxon>eudicotyledons</taxon>
        <taxon>Gunneridae</taxon>
        <taxon>Pentapetalae</taxon>
        <taxon>rosids</taxon>
        <taxon>Vitales</taxon>
        <taxon>Vitaceae</taxon>
        <taxon>Viteae</taxon>
        <taxon>Vitis</taxon>
    </lineage>
</organism>
<keyword evidence="2" id="KW-0863">Zinc-finger</keyword>
<dbReference type="EMBL" id="QGNW01002173">
    <property type="protein sequence ID" value="RVW24448.1"/>
    <property type="molecule type" value="Genomic_DNA"/>
</dbReference>
<evidence type="ECO:0000313" key="7">
    <source>
        <dbReference type="EMBL" id="RVW24448.1"/>
    </source>
</evidence>
<dbReference type="PANTHER" id="PTHR33304:SF18">
    <property type="entry name" value="CHROMATIN REGULATOR PHD FAMILY-RELATED"/>
    <property type="match status" value="1"/>
</dbReference>
<evidence type="ECO:0000256" key="1">
    <source>
        <dbReference type="ARBA" id="ARBA00022723"/>
    </source>
</evidence>
<comment type="caution">
    <text evidence="7">The sequence shown here is derived from an EMBL/GenBank/DDBJ whole genome shotgun (WGS) entry which is preliminary data.</text>
</comment>
<evidence type="ECO:0000259" key="6">
    <source>
        <dbReference type="Pfam" id="PF23121"/>
    </source>
</evidence>
<proteinExistence type="predicted"/>
<dbReference type="GO" id="GO:0140566">
    <property type="term" value="F:histone reader activity"/>
    <property type="evidence" value="ECO:0007669"/>
    <property type="project" value="InterPro"/>
</dbReference>
<reference evidence="7 8" key="1">
    <citation type="journal article" date="2018" name="PLoS Genet.">
        <title>Population sequencing reveals clonal diversity and ancestral inbreeding in the grapevine cultivar Chardonnay.</title>
        <authorList>
            <person name="Roach M.J."/>
            <person name="Johnson D.L."/>
            <person name="Bohlmann J."/>
            <person name="van Vuuren H.J."/>
            <person name="Jones S.J."/>
            <person name="Pretorius I.S."/>
            <person name="Schmidt S.A."/>
            <person name="Borneman A.R."/>
        </authorList>
    </citation>
    <scope>NUCLEOTIDE SEQUENCE [LARGE SCALE GENOMIC DNA]</scope>
    <source>
        <strain evidence="8">cv. Chardonnay</strain>
        <tissue evidence="7">Leaf</tissue>
    </source>
</reference>
<dbReference type="GO" id="GO:0034244">
    <property type="term" value="P:negative regulation of transcription elongation by RNA polymerase II"/>
    <property type="evidence" value="ECO:0007669"/>
    <property type="project" value="InterPro"/>
</dbReference>
<dbReference type="GO" id="GO:0008270">
    <property type="term" value="F:zinc ion binding"/>
    <property type="evidence" value="ECO:0007669"/>
    <property type="project" value="UniProtKB-KW"/>
</dbReference>
<accession>A0A438CMP6</accession>
<dbReference type="Pfam" id="PF23121">
    <property type="entry name" value="SPOC_AIPP2"/>
    <property type="match status" value="1"/>
</dbReference>
<name>A0A438CMP6_VITVI</name>
<keyword evidence="3" id="KW-0862">Zinc</keyword>
<evidence type="ECO:0000313" key="8">
    <source>
        <dbReference type="Proteomes" id="UP000288805"/>
    </source>
</evidence>
<keyword evidence="4" id="KW-0805">Transcription regulation</keyword>
<dbReference type="Proteomes" id="UP000288805">
    <property type="component" value="Unassembled WGS sequence"/>
</dbReference>
<dbReference type="AlphaFoldDB" id="A0A438CMP6"/>
<keyword evidence="5" id="KW-0804">Transcription</keyword>
<gene>
    <name evidence="7" type="ORF">CK203_093216</name>
</gene>
<evidence type="ECO:0000256" key="5">
    <source>
        <dbReference type="ARBA" id="ARBA00023163"/>
    </source>
</evidence>
<evidence type="ECO:0000256" key="3">
    <source>
        <dbReference type="ARBA" id="ARBA00022833"/>
    </source>
</evidence>
<protein>
    <recommendedName>
        <fullName evidence="6">AIPP2-like SPOC-like domain-containing protein</fullName>
    </recommendedName>
</protein>